<evidence type="ECO:0000313" key="2">
    <source>
        <dbReference type="Proteomes" id="UP000819052"/>
    </source>
</evidence>
<keyword evidence="2" id="KW-1185">Reference proteome</keyword>
<reference evidence="1 2" key="1">
    <citation type="submission" date="2019-09" db="EMBL/GenBank/DDBJ databases">
        <title>Taxonomy of Antarctic Massilia spp.: description of Massilia rubra sp. nov., Massilia aquatica sp. nov., Massilia mucilaginosa sp. nov., Massilia frigida sp. nov. isolated from streams, lakes and regoliths.</title>
        <authorList>
            <person name="Holochova P."/>
            <person name="Sedlacek I."/>
            <person name="Kralova S."/>
            <person name="Maslanova I."/>
            <person name="Busse H.-J."/>
            <person name="Stankova E."/>
            <person name="Vrbovska V."/>
            <person name="Kovarovic V."/>
            <person name="Bartak M."/>
            <person name="Svec P."/>
            <person name="Pantucek R."/>
        </authorList>
    </citation>
    <scope>NUCLEOTIDE SEQUENCE [LARGE SCALE GENOMIC DNA]</scope>
    <source>
        <strain evidence="1 2">CCM 8693</strain>
    </source>
</reference>
<proteinExistence type="predicted"/>
<comment type="caution">
    <text evidence="1">The sequence shown here is derived from an EMBL/GenBank/DDBJ whole genome shotgun (WGS) entry which is preliminary data.</text>
</comment>
<dbReference type="EMBL" id="VVIW01000055">
    <property type="protein sequence ID" value="NHZ45021.1"/>
    <property type="molecule type" value="Genomic_DNA"/>
</dbReference>
<dbReference type="Proteomes" id="UP000819052">
    <property type="component" value="Unassembled WGS sequence"/>
</dbReference>
<name>A0ABX0MS13_9BURK</name>
<accession>A0ABX0MS13</accession>
<protein>
    <submittedName>
        <fullName evidence="1">Uncharacterized protein</fullName>
    </submittedName>
</protein>
<gene>
    <name evidence="1" type="ORF">F1609_33505</name>
</gene>
<dbReference type="RefSeq" id="WP_167082244.1">
    <property type="nucleotide sequence ID" value="NZ_VVIW01000055.1"/>
</dbReference>
<organism evidence="1 2">
    <name type="scientific">Massilia aquatica</name>
    <dbReference type="NCBI Taxonomy" id="2609000"/>
    <lineage>
        <taxon>Bacteria</taxon>
        <taxon>Pseudomonadati</taxon>
        <taxon>Pseudomonadota</taxon>
        <taxon>Betaproteobacteria</taxon>
        <taxon>Burkholderiales</taxon>
        <taxon>Oxalobacteraceae</taxon>
        <taxon>Telluria group</taxon>
        <taxon>Massilia</taxon>
    </lineage>
</organism>
<sequence length="70" mass="8084">MAIIRYTAEEAKLLKGNSDFERARALTEEELEAAAKSDPDSAWPTEDELKEFKRKSEFKKSIYVNKKSDE</sequence>
<evidence type="ECO:0000313" key="1">
    <source>
        <dbReference type="EMBL" id="NHZ45021.1"/>
    </source>
</evidence>